<name>A0A5C6DH82_9BACT</name>
<dbReference type="AlphaFoldDB" id="A0A5C6DH82"/>
<accession>A0A5C6DH82</accession>
<proteinExistence type="predicted"/>
<keyword evidence="3" id="KW-1185">Reference proteome</keyword>
<dbReference type="Proteomes" id="UP000315471">
    <property type="component" value="Unassembled WGS sequence"/>
</dbReference>
<comment type="caution">
    <text evidence="2">The sequence shown here is derived from an EMBL/GenBank/DDBJ whole genome shotgun (WGS) entry which is preliminary data.</text>
</comment>
<gene>
    <name evidence="2" type="ORF">Q31b_52930</name>
</gene>
<keyword evidence="1" id="KW-0175">Coiled coil</keyword>
<evidence type="ECO:0000256" key="1">
    <source>
        <dbReference type="SAM" id="Coils"/>
    </source>
</evidence>
<evidence type="ECO:0000313" key="2">
    <source>
        <dbReference type="EMBL" id="TWU35197.1"/>
    </source>
</evidence>
<dbReference type="RefSeq" id="WP_231617836.1">
    <property type="nucleotide sequence ID" value="NZ_SJPY01000010.1"/>
</dbReference>
<feature type="coiled-coil region" evidence="1">
    <location>
        <begin position="82"/>
        <end position="116"/>
    </location>
</feature>
<dbReference type="EMBL" id="SJPY01000010">
    <property type="protein sequence ID" value="TWU35197.1"/>
    <property type="molecule type" value="Genomic_DNA"/>
</dbReference>
<organism evidence="2 3">
    <name type="scientific">Novipirellula aureliae</name>
    <dbReference type="NCBI Taxonomy" id="2527966"/>
    <lineage>
        <taxon>Bacteria</taxon>
        <taxon>Pseudomonadati</taxon>
        <taxon>Planctomycetota</taxon>
        <taxon>Planctomycetia</taxon>
        <taxon>Pirellulales</taxon>
        <taxon>Pirellulaceae</taxon>
        <taxon>Novipirellula</taxon>
    </lineage>
</organism>
<protein>
    <submittedName>
        <fullName evidence="2">Uncharacterized protein</fullName>
    </submittedName>
</protein>
<dbReference type="PROSITE" id="PS51257">
    <property type="entry name" value="PROKAR_LIPOPROTEIN"/>
    <property type="match status" value="1"/>
</dbReference>
<evidence type="ECO:0000313" key="3">
    <source>
        <dbReference type="Proteomes" id="UP000315471"/>
    </source>
</evidence>
<reference evidence="2 3" key="1">
    <citation type="submission" date="2019-02" db="EMBL/GenBank/DDBJ databases">
        <title>Deep-cultivation of Planctomycetes and their phenomic and genomic characterization uncovers novel biology.</title>
        <authorList>
            <person name="Wiegand S."/>
            <person name="Jogler M."/>
            <person name="Boedeker C."/>
            <person name="Pinto D."/>
            <person name="Vollmers J."/>
            <person name="Rivas-Marin E."/>
            <person name="Kohn T."/>
            <person name="Peeters S.H."/>
            <person name="Heuer A."/>
            <person name="Rast P."/>
            <person name="Oberbeckmann S."/>
            <person name="Bunk B."/>
            <person name="Jeske O."/>
            <person name="Meyerdierks A."/>
            <person name="Storesund J.E."/>
            <person name="Kallscheuer N."/>
            <person name="Luecker S."/>
            <person name="Lage O.M."/>
            <person name="Pohl T."/>
            <person name="Merkel B.J."/>
            <person name="Hornburger P."/>
            <person name="Mueller R.-W."/>
            <person name="Bruemmer F."/>
            <person name="Labrenz M."/>
            <person name="Spormann A.M."/>
            <person name="Op Den Camp H."/>
            <person name="Overmann J."/>
            <person name="Amann R."/>
            <person name="Jetten M.S.M."/>
            <person name="Mascher T."/>
            <person name="Medema M.H."/>
            <person name="Devos D.P."/>
            <person name="Kaster A.-K."/>
            <person name="Ovreas L."/>
            <person name="Rohde M."/>
            <person name="Galperin M.Y."/>
            <person name="Jogler C."/>
        </authorList>
    </citation>
    <scope>NUCLEOTIDE SEQUENCE [LARGE SCALE GENOMIC DNA]</scope>
    <source>
        <strain evidence="2 3">Q31b</strain>
    </source>
</reference>
<sequence length="121" mass="13729">MHKHILLFGFFVVLGCCCSVGATPPQMGNRLLQMQRDQMSDALGESSPNVIPADSRILLEGTSRDLSRFRSTPTKRDPQLQIKKIVNAFNELSRQNQKLKKRIEVLESRLRACEQDESQSN</sequence>